<organism evidence="2 3">
    <name type="scientific">Polarella glacialis</name>
    <name type="common">Dinoflagellate</name>
    <dbReference type="NCBI Taxonomy" id="89957"/>
    <lineage>
        <taxon>Eukaryota</taxon>
        <taxon>Sar</taxon>
        <taxon>Alveolata</taxon>
        <taxon>Dinophyceae</taxon>
        <taxon>Suessiales</taxon>
        <taxon>Suessiaceae</taxon>
        <taxon>Polarella</taxon>
    </lineage>
</organism>
<dbReference type="EMBL" id="CAJNNW010025794">
    <property type="protein sequence ID" value="CAE8679740.1"/>
    <property type="molecule type" value="Genomic_DNA"/>
</dbReference>
<reference evidence="2" key="1">
    <citation type="submission" date="2021-02" db="EMBL/GenBank/DDBJ databases">
        <authorList>
            <person name="Dougan E. K."/>
            <person name="Rhodes N."/>
            <person name="Thang M."/>
            <person name="Chan C."/>
        </authorList>
    </citation>
    <scope>NUCLEOTIDE SEQUENCE</scope>
</reference>
<feature type="compositionally biased region" description="Basic and acidic residues" evidence="1">
    <location>
        <begin position="58"/>
        <end position="68"/>
    </location>
</feature>
<evidence type="ECO:0000256" key="1">
    <source>
        <dbReference type="SAM" id="MobiDB-lite"/>
    </source>
</evidence>
<name>A0A813JDZ4_POLGL</name>
<proteinExistence type="predicted"/>
<accession>A0A813JDZ4</accession>
<dbReference type="AlphaFoldDB" id="A0A813JDZ4"/>
<sequence>MASMSQQARGGKRSLALGAIVTCGFVALHGSLVFVTPGPGMTKPLEANVWVSGFPTDRMEAPRGDTEPRTIMYNKPPNDRTRPHGSGRHTPMTNRKPVLAYSVADKRGANDQLEPATSVLGRLKRMMDTDYVSMVTMRQQFFRPDYRKKQWTADYNQRVGRKLKLRRVKERFDNAWQQWLRTEGRRRGLTEPIEFEGPKLAKYFTKEMDDASNPDVFQKNWPSKEEMKTDPKFKNKLPWAAFVPEEVEPGKWNDDSDENIFKIWKRPLHKHPYDIGKRGSNHVVRGNVF</sequence>
<comment type="caution">
    <text evidence="2">The sequence shown here is derived from an EMBL/GenBank/DDBJ whole genome shotgun (WGS) entry which is preliminary data.</text>
</comment>
<protein>
    <submittedName>
        <fullName evidence="2">Uncharacterized protein</fullName>
    </submittedName>
</protein>
<dbReference type="Proteomes" id="UP000626109">
    <property type="component" value="Unassembled WGS sequence"/>
</dbReference>
<gene>
    <name evidence="2" type="ORF">PGLA2088_LOCUS21521</name>
</gene>
<feature type="region of interest" description="Disordered" evidence="1">
    <location>
        <begin position="58"/>
        <end position="93"/>
    </location>
</feature>
<evidence type="ECO:0000313" key="2">
    <source>
        <dbReference type="EMBL" id="CAE8679740.1"/>
    </source>
</evidence>
<evidence type="ECO:0000313" key="3">
    <source>
        <dbReference type="Proteomes" id="UP000626109"/>
    </source>
</evidence>